<dbReference type="AlphaFoldDB" id="A0A4R5KKQ9"/>
<accession>A0A4R5KKQ9</accession>
<dbReference type="InterPro" id="IPR005158">
    <property type="entry name" value="BTAD"/>
</dbReference>
<dbReference type="SMART" id="SM00862">
    <property type="entry name" value="Trans_reg_C"/>
    <property type="match status" value="1"/>
</dbReference>
<comment type="similarity">
    <text evidence="1">Belongs to the AfsR/DnrI/RedD regulatory family.</text>
</comment>
<evidence type="ECO:0000313" key="8">
    <source>
        <dbReference type="EMBL" id="TDF95445.1"/>
    </source>
</evidence>
<dbReference type="Gene3D" id="3.40.50.2300">
    <property type="match status" value="1"/>
</dbReference>
<feature type="domain" description="Response regulatory" evidence="7">
    <location>
        <begin position="3"/>
        <end position="117"/>
    </location>
</feature>
<dbReference type="SUPFAM" id="SSF52172">
    <property type="entry name" value="CheY-like"/>
    <property type="match status" value="1"/>
</dbReference>
<dbReference type="SUPFAM" id="SSF46894">
    <property type="entry name" value="C-terminal effector domain of the bipartite response regulators"/>
    <property type="match status" value="1"/>
</dbReference>
<dbReference type="SMART" id="SM01043">
    <property type="entry name" value="BTAD"/>
    <property type="match status" value="1"/>
</dbReference>
<dbReference type="InterPro" id="IPR001789">
    <property type="entry name" value="Sig_transdc_resp-reg_receiver"/>
</dbReference>
<proteinExistence type="inferred from homology"/>
<dbReference type="Pfam" id="PF03704">
    <property type="entry name" value="BTAD"/>
    <property type="match status" value="1"/>
</dbReference>
<gene>
    <name evidence="8" type="ORF">E1757_20260</name>
</gene>
<dbReference type="RefSeq" id="WP_133231467.1">
    <property type="nucleotide sequence ID" value="NZ_SMRT01000010.1"/>
</dbReference>
<dbReference type="GO" id="GO:0000160">
    <property type="term" value="P:phosphorelay signal transduction system"/>
    <property type="evidence" value="ECO:0007669"/>
    <property type="project" value="UniProtKB-KW"/>
</dbReference>
<evidence type="ECO:0000256" key="4">
    <source>
        <dbReference type="ARBA" id="ARBA00023125"/>
    </source>
</evidence>
<protein>
    <submittedName>
        <fullName evidence="8">Response regulator</fullName>
    </submittedName>
</protein>
<dbReference type="InterPro" id="IPR001867">
    <property type="entry name" value="OmpR/PhoB-type_DNA-bd"/>
</dbReference>
<dbReference type="Pfam" id="PF00072">
    <property type="entry name" value="Response_reg"/>
    <property type="match status" value="1"/>
</dbReference>
<dbReference type="InterPro" id="IPR011006">
    <property type="entry name" value="CheY-like_superfamily"/>
</dbReference>
<evidence type="ECO:0000256" key="1">
    <source>
        <dbReference type="ARBA" id="ARBA00005820"/>
    </source>
</evidence>
<name>A0A4R5KKQ9_9BACL</name>
<dbReference type="EMBL" id="SMRT01000010">
    <property type="protein sequence ID" value="TDF95445.1"/>
    <property type="molecule type" value="Genomic_DNA"/>
</dbReference>
<dbReference type="InterPro" id="IPR036388">
    <property type="entry name" value="WH-like_DNA-bd_sf"/>
</dbReference>
<feature type="modified residue" description="4-aspartylphosphate" evidence="6">
    <location>
        <position position="54"/>
    </location>
</feature>
<comment type="caution">
    <text evidence="8">The sequence shown here is derived from an EMBL/GenBank/DDBJ whole genome shotgun (WGS) entry which is preliminary data.</text>
</comment>
<dbReference type="SMART" id="SM00448">
    <property type="entry name" value="REC"/>
    <property type="match status" value="1"/>
</dbReference>
<keyword evidence="2" id="KW-0902">Two-component regulatory system</keyword>
<dbReference type="PANTHER" id="PTHR35807:SF1">
    <property type="entry name" value="TRANSCRIPTIONAL REGULATOR REDD"/>
    <property type="match status" value="1"/>
</dbReference>
<dbReference type="InterPro" id="IPR051677">
    <property type="entry name" value="AfsR-DnrI-RedD_regulator"/>
</dbReference>
<dbReference type="PROSITE" id="PS50110">
    <property type="entry name" value="RESPONSE_REGULATORY"/>
    <property type="match status" value="1"/>
</dbReference>
<keyword evidence="3" id="KW-0805">Transcription regulation</keyword>
<dbReference type="InterPro" id="IPR016032">
    <property type="entry name" value="Sig_transdc_resp-reg_C-effctor"/>
</dbReference>
<evidence type="ECO:0000256" key="2">
    <source>
        <dbReference type="ARBA" id="ARBA00023012"/>
    </source>
</evidence>
<evidence type="ECO:0000256" key="6">
    <source>
        <dbReference type="PROSITE-ProRule" id="PRU00169"/>
    </source>
</evidence>
<keyword evidence="6" id="KW-0597">Phosphoprotein</keyword>
<dbReference type="Proteomes" id="UP000295636">
    <property type="component" value="Unassembled WGS sequence"/>
</dbReference>
<dbReference type="InterPro" id="IPR011990">
    <property type="entry name" value="TPR-like_helical_dom_sf"/>
</dbReference>
<sequence length="379" mass="42801">MLRVMIVEDEQPILELMERLVGEHPLLQVAGAFTSPIAALNRHAELKPDAVFLDVEMPKMGGIQLAEKLKAQNEELQIVFTTAYPDYAVDAFRVHAIDYLLKPITSEELERVAARLQKLHVMRSALRPVVAADHEPIVRCFGTFETRGSDGRLINWPTRKTEELFAYLLAYPNRLVGQWQLADLLWPDLDEDRALHNVHNSVYRLKKALKDAGVSLDLSNSNEGYRLQLSPDFSDLERFRDFMNRTAEIDERYAAEAVKLLRSYAGSLFGSKDYSWSAGLATGIAAQQASLVRMLTAYYRRIGERSAAKETLRVYLLHAPLDEEMTGELLRLYVEDGEAGSFRTQYERYVGRLAAELGAAPAEEIRKLAAAFVHKSTEA</sequence>
<keyword evidence="4" id="KW-0238">DNA-binding</keyword>
<dbReference type="PANTHER" id="PTHR35807">
    <property type="entry name" value="TRANSCRIPTIONAL REGULATOR REDD-RELATED"/>
    <property type="match status" value="1"/>
</dbReference>
<dbReference type="GO" id="GO:0006355">
    <property type="term" value="P:regulation of DNA-templated transcription"/>
    <property type="evidence" value="ECO:0007669"/>
    <property type="project" value="InterPro"/>
</dbReference>
<keyword evidence="5" id="KW-0804">Transcription</keyword>
<organism evidence="8 9">
    <name type="scientific">Paenibacillus piri</name>
    <dbReference type="NCBI Taxonomy" id="2547395"/>
    <lineage>
        <taxon>Bacteria</taxon>
        <taxon>Bacillati</taxon>
        <taxon>Bacillota</taxon>
        <taxon>Bacilli</taxon>
        <taxon>Bacillales</taxon>
        <taxon>Paenibacillaceae</taxon>
        <taxon>Paenibacillus</taxon>
    </lineage>
</organism>
<dbReference type="GO" id="GO:0003677">
    <property type="term" value="F:DNA binding"/>
    <property type="evidence" value="ECO:0007669"/>
    <property type="project" value="UniProtKB-KW"/>
</dbReference>
<keyword evidence="9" id="KW-1185">Reference proteome</keyword>
<reference evidence="8 9" key="1">
    <citation type="submission" date="2019-03" db="EMBL/GenBank/DDBJ databases">
        <title>This is whole genome sequence of Paenibacillus sp MS74 strain.</title>
        <authorList>
            <person name="Trinh H.N."/>
        </authorList>
    </citation>
    <scope>NUCLEOTIDE SEQUENCE [LARGE SCALE GENOMIC DNA]</scope>
    <source>
        <strain evidence="8 9">MS74</strain>
    </source>
</reference>
<evidence type="ECO:0000256" key="3">
    <source>
        <dbReference type="ARBA" id="ARBA00023015"/>
    </source>
</evidence>
<evidence type="ECO:0000259" key="7">
    <source>
        <dbReference type="PROSITE" id="PS50110"/>
    </source>
</evidence>
<dbReference type="Gene3D" id="1.25.40.10">
    <property type="entry name" value="Tetratricopeptide repeat domain"/>
    <property type="match status" value="1"/>
</dbReference>
<evidence type="ECO:0000313" key="9">
    <source>
        <dbReference type="Proteomes" id="UP000295636"/>
    </source>
</evidence>
<dbReference type="Gene3D" id="1.10.10.10">
    <property type="entry name" value="Winged helix-like DNA-binding domain superfamily/Winged helix DNA-binding domain"/>
    <property type="match status" value="1"/>
</dbReference>
<dbReference type="OrthoDB" id="3190595at2"/>
<evidence type="ECO:0000256" key="5">
    <source>
        <dbReference type="ARBA" id="ARBA00023163"/>
    </source>
</evidence>